<comment type="similarity">
    <text evidence="3">Belongs to the TRAFAC class YlqF/YawG GTPase family. RsgA subfamily.</text>
</comment>
<evidence type="ECO:0000259" key="6">
    <source>
        <dbReference type="PROSITE" id="PS51721"/>
    </source>
</evidence>
<feature type="binding site" evidence="3">
    <location>
        <begin position="182"/>
        <end position="190"/>
    </location>
    <ligand>
        <name>GTP</name>
        <dbReference type="ChEBI" id="CHEBI:37565"/>
    </ligand>
</feature>
<dbReference type="Gene3D" id="2.40.50.140">
    <property type="entry name" value="Nucleic acid-binding proteins"/>
    <property type="match status" value="1"/>
</dbReference>
<keyword evidence="3" id="KW-0479">Metal-binding</keyword>
<dbReference type="Gene3D" id="1.10.40.50">
    <property type="entry name" value="Probable gtpase engc, domain 3"/>
    <property type="match status" value="1"/>
</dbReference>
<dbReference type="InterPro" id="IPR027417">
    <property type="entry name" value="P-loop_NTPase"/>
</dbReference>
<dbReference type="PANTHER" id="PTHR32120:SF11">
    <property type="entry name" value="SMALL RIBOSOMAL SUBUNIT BIOGENESIS GTPASE RSGA 1, MITOCHONDRIAL-RELATED"/>
    <property type="match status" value="1"/>
</dbReference>
<dbReference type="PROSITE" id="PS50936">
    <property type="entry name" value="ENGC_GTPASE"/>
    <property type="match status" value="1"/>
</dbReference>
<dbReference type="CDD" id="cd01854">
    <property type="entry name" value="YjeQ_EngC"/>
    <property type="match status" value="1"/>
</dbReference>
<dbReference type="InterPro" id="IPR030378">
    <property type="entry name" value="G_CP_dom"/>
</dbReference>
<dbReference type="RefSeq" id="WP_012161089.1">
    <property type="nucleotide sequence ID" value="NC_009925.1"/>
</dbReference>
<feature type="region of interest" description="Disordered" evidence="4">
    <location>
        <begin position="304"/>
        <end position="361"/>
    </location>
</feature>
<dbReference type="InterPro" id="IPR010914">
    <property type="entry name" value="RsgA_GTPase_dom"/>
</dbReference>
<feature type="domain" description="CP-type G" evidence="6">
    <location>
        <begin position="82"/>
        <end position="240"/>
    </location>
</feature>
<dbReference type="InterPro" id="IPR012340">
    <property type="entry name" value="NA-bd_OB-fold"/>
</dbReference>
<keyword evidence="3" id="KW-0963">Cytoplasm</keyword>
<dbReference type="GO" id="GO:0042274">
    <property type="term" value="P:ribosomal small subunit biogenesis"/>
    <property type="evidence" value="ECO:0007669"/>
    <property type="project" value="UniProtKB-UniRule"/>
</dbReference>
<dbReference type="NCBIfam" id="NF008932">
    <property type="entry name" value="PRK12289.1"/>
    <property type="match status" value="1"/>
</dbReference>
<dbReference type="HAMAP" id="MF_01820">
    <property type="entry name" value="GTPase_RsgA"/>
    <property type="match status" value="1"/>
</dbReference>
<feature type="binding site" evidence="3">
    <location>
        <begin position="131"/>
        <end position="134"/>
    </location>
    <ligand>
        <name>GTP</name>
        <dbReference type="ChEBI" id="CHEBI:37565"/>
    </ligand>
</feature>
<name>B0CAZ2_ACAM1</name>
<evidence type="ECO:0000313" key="8">
    <source>
        <dbReference type="Proteomes" id="UP000000268"/>
    </source>
</evidence>
<reference evidence="7 8" key="1">
    <citation type="journal article" date="2008" name="Proc. Natl. Acad. Sci. U.S.A.">
        <title>Niche adaptation and genome expansion in the chlorophyll d-producing cyanobacterium Acaryochloris marina.</title>
        <authorList>
            <person name="Swingley W.D."/>
            <person name="Chen M."/>
            <person name="Cheung P.C."/>
            <person name="Conrad A.L."/>
            <person name="Dejesa L.C."/>
            <person name="Hao J."/>
            <person name="Honchak B.M."/>
            <person name="Karbach L.E."/>
            <person name="Kurdoglu A."/>
            <person name="Lahiri S."/>
            <person name="Mastrian S.D."/>
            <person name="Miyashita H."/>
            <person name="Page L."/>
            <person name="Ramakrishna P."/>
            <person name="Satoh S."/>
            <person name="Sattley W.M."/>
            <person name="Shimada Y."/>
            <person name="Taylor H.L."/>
            <person name="Tomo T."/>
            <person name="Tsuchiya T."/>
            <person name="Wang Z.T."/>
            <person name="Raymond J."/>
            <person name="Mimuro M."/>
            <person name="Blankenship R.E."/>
            <person name="Touchman J.W."/>
        </authorList>
    </citation>
    <scope>NUCLEOTIDE SEQUENCE [LARGE SCALE GENOMIC DNA]</scope>
    <source>
        <strain evidence="8">MBIC 11017</strain>
    </source>
</reference>
<dbReference type="GO" id="GO:0019843">
    <property type="term" value="F:rRNA binding"/>
    <property type="evidence" value="ECO:0007669"/>
    <property type="project" value="UniProtKB-KW"/>
</dbReference>
<evidence type="ECO:0000256" key="3">
    <source>
        <dbReference type="HAMAP-Rule" id="MF_01820"/>
    </source>
</evidence>
<evidence type="ECO:0000256" key="2">
    <source>
        <dbReference type="ARBA" id="ARBA00023134"/>
    </source>
</evidence>
<dbReference type="STRING" id="329726.AM1_0425"/>
<dbReference type="GO" id="GO:0046872">
    <property type="term" value="F:metal ion binding"/>
    <property type="evidence" value="ECO:0007669"/>
    <property type="project" value="UniProtKB-KW"/>
</dbReference>
<evidence type="ECO:0000313" key="7">
    <source>
        <dbReference type="EMBL" id="ABW25482.1"/>
    </source>
</evidence>
<keyword evidence="8" id="KW-1185">Reference proteome</keyword>
<dbReference type="GO" id="GO:0005525">
    <property type="term" value="F:GTP binding"/>
    <property type="evidence" value="ECO:0007669"/>
    <property type="project" value="UniProtKB-UniRule"/>
</dbReference>
<dbReference type="Gene3D" id="3.40.50.300">
    <property type="entry name" value="P-loop containing nucleotide triphosphate hydrolases"/>
    <property type="match status" value="1"/>
</dbReference>
<evidence type="ECO:0000256" key="4">
    <source>
        <dbReference type="SAM" id="MobiDB-lite"/>
    </source>
</evidence>
<accession>B0CAZ2</accession>
<gene>
    <name evidence="3 7" type="primary">rsgA</name>
    <name evidence="7" type="ordered locus">AM1_0425</name>
</gene>
<dbReference type="EMBL" id="CP000828">
    <property type="protein sequence ID" value="ABW25482.1"/>
    <property type="molecule type" value="Genomic_DNA"/>
</dbReference>
<dbReference type="OrthoDB" id="9809485at2"/>
<dbReference type="PROSITE" id="PS51721">
    <property type="entry name" value="G_CP"/>
    <property type="match status" value="1"/>
</dbReference>
<keyword evidence="3" id="KW-0862">Zinc</keyword>
<dbReference type="SUPFAM" id="SSF52540">
    <property type="entry name" value="P-loop containing nucleoside triphosphate hydrolases"/>
    <property type="match status" value="1"/>
</dbReference>
<keyword evidence="3" id="KW-0699">rRNA-binding</keyword>
<comment type="subunit">
    <text evidence="3">Monomer. Associates with 30S ribosomal subunit, binds 16S rRNA.</text>
</comment>
<dbReference type="SUPFAM" id="SSF50249">
    <property type="entry name" value="Nucleic acid-binding proteins"/>
    <property type="match status" value="1"/>
</dbReference>
<feature type="binding site" evidence="3">
    <location>
        <position position="273"/>
    </location>
    <ligand>
        <name>Zn(2+)</name>
        <dbReference type="ChEBI" id="CHEBI:29105"/>
    </ligand>
</feature>
<keyword evidence="1 3" id="KW-0547">Nucleotide-binding</keyword>
<feature type="compositionally biased region" description="Basic and acidic residues" evidence="4">
    <location>
        <begin position="352"/>
        <end position="361"/>
    </location>
</feature>
<protein>
    <recommendedName>
        <fullName evidence="3">Small ribosomal subunit biogenesis GTPase RsgA</fullName>
        <ecNumber evidence="3">3.6.1.-</ecNumber>
    </recommendedName>
</protein>
<dbReference type="InterPro" id="IPR004881">
    <property type="entry name" value="Ribosome_biogen_GTPase_RsgA"/>
</dbReference>
<feature type="binding site" evidence="3">
    <location>
        <position position="266"/>
    </location>
    <ligand>
        <name>Zn(2+)</name>
        <dbReference type="ChEBI" id="CHEBI:29105"/>
    </ligand>
</feature>
<comment type="cofactor">
    <cofactor evidence="3">
        <name>Zn(2+)</name>
        <dbReference type="ChEBI" id="CHEBI:29105"/>
    </cofactor>
    <text evidence="3">Binds 1 zinc ion per subunit.</text>
</comment>
<proteinExistence type="inferred from homology"/>
<feature type="compositionally biased region" description="Basic and acidic residues" evidence="4">
    <location>
        <begin position="325"/>
        <end position="334"/>
    </location>
</feature>
<comment type="function">
    <text evidence="3">One of several proteins that assist in the late maturation steps of the functional core of the 30S ribosomal subunit. Helps release RbfA from mature subunits. May play a role in the assembly of ribosomal proteins into the subunit. Circularly permuted GTPase that catalyzes slow GTP hydrolysis, GTPase activity is stimulated by the 30S ribosomal subunit.</text>
</comment>
<dbReference type="EC" id="3.6.1.-" evidence="3"/>
<organism evidence="7 8">
    <name type="scientific">Acaryochloris marina (strain MBIC 11017)</name>
    <dbReference type="NCBI Taxonomy" id="329726"/>
    <lineage>
        <taxon>Bacteria</taxon>
        <taxon>Bacillati</taxon>
        <taxon>Cyanobacteriota</taxon>
        <taxon>Cyanophyceae</taxon>
        <taxon>Acaryochloridales</taxon>
        <taxon>Acaryochloridaceae</taxon>
        <taxon>Acaryochloris</taxon>
    </lineage>
</organism>
<dbReference type="eggNOG" id="COG1162">
    <property type="taxonomic scope" value="Bacteria"/>
</dbReference>
<dbReference type="PANTHER" id="PTHR32120">
    <property type="entry name" value="SMALL RIBOSOMAL SUBUNIT BIOGENESIS GTPASE RSGA"/>
    <property type="match status" value="1"/>
</dbReference>
<dbReference type="GO" id="GO:0003924">
    <property type="term" value="F:GTPase activity"/>
    <property type="evidence" value="ECO:0007669"/>
    <property type="project" value="UniProtKB-UniRule"/>
</dbReference>
<dbReference type="NCBIfam" id="TIGR00157">
    <property type="entry name" value="ribosome small subunit-dependent GTPase A"/>
    <property type="match status" value="1"/>
</dbReference>
<dbReference type="KEGG" id="amr:AM1_0425"/>
<sequence>MSKQAQAATDTPLTGTVLAVQANFYQVQLQAAQNFPSSQLLCTRRSRLKKLRQQVMVGDQVVVEEPDWLGQRGAIASILPRQSQLARPPIANVNQILLMFALAEPKLDPQQLTRFLVTAEQTHLPIILCFNKRDLTTYATQKAWRDRMKRWGYDPILISLQTGVGLKALERPLREHITVASGLSGVGKSSLINHFIPDIDLRVGRVSERWGQGRHTTRHVELFELSKGGFLADTPGFNQPSLSNILPAQLGQCFPEIRQRLSQARCQFKDCQHMDEPNCAVRGDWERYPYYLNLLAEVTEEHAKRQMTATTEARTKRKSGKRGKIKNEPKLETKRYRRPSRRQLQQDLQNIDLDHLEHSSP</sequence>
<keyword evidence="2 3" id="KW-0342">GTP-binding</keyword>
<feature type="binding site" evidence="3">
    <location>
        <position position="271"/>
    </location>
    <ligand>
        <name>Zn(2+)</name>
        <dbReference type="ChEBI" id="CHEBI:29105"/>
    </ligand>
</feature>
<feature type="domain" description="EngC GTPase" evidence="5">
    <location>
        <begin position="91"/>
        <end position="238"/>
    </location>
</feature>
<feature type="binding site" evidence="3">
    <location>
        <position position="279"/>
    </location>
    <ligand>
        <name>Zn(2+)</name>
        <dbReference type="ChEBI" id="CHEBI:29105"/>
    </ligand>
</feature>
<keyword evidence="3" id="KW-0690">Ribosome biogenesis</keyword>
<dbReference type="GO" id="GO:0005737">
    <property type="term" value="C:cytoplasm"/>
    <property type="evidence" value="ECO:0007669"/>
    <property type="project" value="UniProtKB-SubCell"/>
</dbReference>
<keyword evidence="3" id="KW-0378">Hydrolase</keyword>
<evidence type="ECO:0000259" key="5">
    <source>
        <dbReference type="PROSITE" id="PS50936"/>
    </source>
</evidence>
<comment type="subcellular location">
    <subcellularLocation>
        <location evidence="3">Cytoplasm</location>
    </subcellularLocation>
</comment>
<feature type="compositionally biased region" description="Basic residues" evidence="4">
    <location>
        <begin position="315"/>
        <end position="324"/>
    </location>
</feature>
<keyword evidence="3" id="KW-0694">RNA-binding</keyword>
<evidence type="ECO:0000256" key="1">
    <source>
        <dbReference type="ARBA" id="ARBA00022741"/>
    </source>
</evidence>
<dbReference type="HOGENOM" id="CLU_033617_2_1_3"/>
<dbReference type="AlphaFoldDB" id="B0CAZ2"/>
<dbReference type="Pfam" id="PF03193">
    <property type="entry name" value="RsgA_GTPase"/>
    <property type="match status" value="1"/>
</dbReference>
<dbReference type="Proteomes" id="UP000000268">
    <property type="component" value="Chromosome"/>
</dbReference>